<dbReference type="AlphaFoldDB" id="A0A7R9FAI9"/>
<sequence>MSTDRTGKEKRALGGPIEIWMDIRLKKGCNRDRARGRDGYVQDKMEATDKLYLEKVYPHLLEGKAENHFGKTTLSTTNRDLNFDLPVFYSLVYCESSALDPAAIEVECGCHRKKSKQNLQSRETSMFNFVRLFVMRLVYGIASAMGFSEGISNFLNGAFVPPGVDDDYGDYDY</sequence>
<evidence type="ECO:0000313" key="1">
    <source>
        <dbReference type="EMBL" id="CAD7449971.1"/>
    </source>
</evidence>
<organism evidence="1">
    <name type="scientific">Timema bartmani</name>
    <dbReference type="NCBI Taxonomy" id="61472"/>
    <lineage>
        <taxon>Eukaryota</taxon>
        <taxon>Metazoa</taxon>
        <taxon>Ecdysozoa</taxon>
        <taxon>Arthropoda</taxon>
        <taxon>Hexapoda</taxon>
        <taxon>Insecta</taxon>
        <taxon>Pterygota</taxon>
        <taxon>Neoptera</taxon>
        <taxon>Polyneoptera</taxon>
        <taxon>Phasmatodea</taxon>
        <taxon>Timematodea</taxon>
        <taxon>Timematoidea</taxon>
        <taxon>Timematidae</taxon>
        <taxon>Timema</taxon>
    </lineage>
</organism>
<proteinExistence type="predicted"/>
<dbReference type="EMBL" id="OD573105">
    <property type="protein sequence ID" value="CAD7449971.1"/>
    <property type="molecule type" value="Genomic_DNA"/>
</dbReference>
<reference evidence="1" key="1">
    <citation type="submission" date="2020-11" db="EMBL/GenBank/DDBJ databases">
        <authorList>
            <person name="Tran Van P."/>
        </authorList>
    </citation>
    <scope>NUCLEOTIDE SEQUENCE</scope>
</reference>
<name>A0A7R9FAI9_9NEOP</name>
<protein>
    <submittedName>
        <fullName evidence="1">Uncharacterized protein</fullName>
    </submittedName>
</protein>
<accession>A0A7R9FAI9</accession>
<gene>
    <name evidence="1" type="ORF">TBIB3V08_LOCUS12243</name>
</gene>